<dbReference type="PRINTS" id="PR00080">
    <property type="entry name" value="SDRFAMILY"/>
</dbReference>
<evidence type="ECO:0000256" key="10">
    <source>
        <dbReference type="ARBA" id="ARBA00026112"/>
    </source>
</evidence>
<keyword evidence="12" id="KW-0812">Transmembrane</keyword>
<keyword evidence="6" id="KW-0521">NADP</keyword>
<dbReference type="PANTHER" id="PTHR43550:SF3">
    <property type="entry name" value="3-KETODIHYDROSPHINGOSINE REDUCTASE"/>
    <property type="match status" value="1"/>
</dbReference>
<evidence type="ECO:0000256" key="8">
    <source>
        <dbReference type="ARBA" id="ARBA00023002"/>
    </source>
</evidence>
<dbReference type="InterPro" id="IPR002347">
    <property type="entry name" value="SDR_fam"/>
</dbReference>
<comment type="pathway">
    <text evidence="3">Sphingolipid metabolism.</text>
</comment>
<evidence type="ECO:0000256" key="12">
    <source>
        <dbReference type="SAM" id="Phobius"/>
    </source>
</evidence>
<keyword evidence="14" id="KW-0614">Plasmid</keyword>
<keyword evidence="4" id="KW-0547">Nucleotide-binding</keyword>
<comment type="caution">
    <text evidence="14">The sequence shown here is derived from an EMBL/GenBank/DDBJ whole genome shotgun (WGS) entry which is preliminary data.</text>
</comment>
<dbReference type="GO" id="GO:0030148">
    <property type="term" value="P:sphingolipid biosynthetic process"/>
    <property type="evidence" value="ECO:0007669"/>
    <property type="project" value="InterPro"/>
</dbReference>
<comment type="subcellular location">
    <subcellularLocation>
        <location evidence="1">Endoplasmic reticulum</location>
    </subcellularLocation>
</comment>
<dbReference type="InterPro" id="IPR045022">
    <property type="entry name" value="KDSR-like"/>
</dbReference>
<comment type="similarity">
    <text evidence="11">Belongs to the short-chain dehydrogenases/reductases (SDR) family.</text>
</comment>
<dbReference type="PRINTS" id="PR00081">
    <property type="entry name" value="GDHRDH"/>
</dbReference>
<evidence type="ECO:0000256" key="2">
    <source>
        <dbReference type="ARBA" id="ARBA00004760"/>
    </source>
</evidence>
<dbReference type="InterPro" id="IPR036291">
    <property type="entry name" value="NAD(P)-bd_dom_sf"/>
</dbReference>
<evidence type="ECO:0000256" key="1">
    <source>
        <dbReference type="ARBA" id="ARBA00004240"/>
    </source>
</evidence>
<evidence type="ECO:0000259" key="13">
    <source>
        <dbReference type="SMART" id="SM00822"/>
    </source>
</evidence>
<keyword evidence="12" id="KW-0472">Membrane</keyword>
<keyword evidence="9" id="KW-0443">Lipid metabolism</keyword>
<evidence type="ECO:0000256" key="11">
    <source>
        <dbReference type="RuleBase" id="RU000363"/>
    </source>
</evidence>
<organism evidence="14 15">
    <name type="scientific">Agrobacterium pusense</name>
    <dbReference type="NCBI Taxonomy" id="648995"/>
    <lineage>
        <taxon>Bacteria</taxon>
        <taxon>Pseudomonadati</taxon>
        <taxon>Pseudomonadota</taxon>
        <taxon>Alphaproteobacteria</taxon>
        <taxon>Hyphomicrobiales</taxon>
        <taxon>Rhizobiaceae</taxon>
        <taxon>Rhizobium/Agrobacterium group</taxon>
        <taxon>Agrobacterium</taxon>
    </lineage>
</organism>
<dbReference type="GO" id="GO:0047560">
    <property type="term" value="F:3-dehydrosphinganine reductase activity"/>
    <property type="evidence" value="ECO:0007669"/>
    <property type="project" value="UniProtKB-EC"/>
</dbReference>
<evidence type="ECO:0000256" key="7">
    <source>
        <dbReference type="ARBA" id="ARBA00022919"/>
    </source>
</evidence>
<dbReference type="Gene3D" id="3.40.50.720">
    <property type="entry name" value="NAD(P)-binding Rossmann-like Domain"/>
    <property type="match status" value="1"/>
</dbReference>
<evidence type="ECO:0000256" key="3">
    <source>
        <dbReference type="ARBA" id="ARBA00004991"/>
    </source>
</evidence>
<dbReference type="PROSITE" id="PS00061">
    <property type="entry name" value="ADH_SHORT"/>
    <property type="match status" value="1"/>
</dbReference>
<dbReference type="PANTHER" id="PTHR43550">
    <property type="entry name" value="3-KETODIHYDROSPHINGOSINE REDUCTASE"/>
    <property type="match status" value="1"/>
</dbReference>
<gene>
    <name evidence="14" type="ORF">FOB26_04315</name>
</gene>
<dbReference type="GO" id="GO:0006666">
    <property type="term" value="P:3-keto-sphinganine metabolic process"/>
    <property type="evidence" value="ECO:0007669"/>
    <property type="project" value="InterPro"/>
</dbReference>
<feature type="transmembrane region" description="Helical" evidence="12">
    <location>
        <begin position="233"/>
        <end position="254"/>
    </location>
</feature>
<proteinExistence type="inferred from homology"/>
<feature type="domain" description="Ketoreductase" evidence="13">
    <location>
        <begin position="2"/>
        <end position="186"/>
    </location>
</feature>
<dbReference type="InterPro" id="IPR020904">
    <property type="entry name" value="Sc_DH/Rdtase_CS"/>
</dbReference>
<evidence type="ECO:0000256" key="6">
    <source>
        <dbReference type="ARBA" id="ARBA00022857"/>
    </source>
</evidence>
<evidence type="ECO:0000313" key="15">
    <source>
        <dbReference type="Proteomes" id="UP001155820"/>
    </source>
</evidence>
<dbReference type="Pfam" id="PF00106">
    <property type="entry name" value="adh_short"/>
    <property type="match status" value="1"/>
</dbReference>
<dbReference type="CDD" id="cd08939">
    <property type="entry name" value="KDSR-like_SDR_c"/>
    <property type="match status" value="1"/>
</dbReference>
<dbReference type="SMART" id="SM00822">
    <property type="entry name" value="PKS_KR"/>
    <property type="match status" value="1"/>
</dbReference>
<keyword evidence="15" id="KW-1185">Reference proteome</keyword>
<dbReference type="Proteomes" id="UP001155820">
    <property type="component" value="Unassembled WGS sequence"/>
</dbReference>
<dbReference type="InterPro" id="IPR057326">
    <property type="entry name" value="KR_dom"/>
</dbReference>
<dbReference type="AlphaFoldDB" id="A0AA44IY75"/>
<keyword evidence="7" id="KW-0746">Sphingolipid metabolism</keyword>
<protein>
    <recommendedName>
        <fullName evidence="10">3-dehydrosphinganine reductase</fullName>
        <ecNumber evidence="10">1.1.1.102</ecNumber>
    </recommendedName>
</protein>
<dbReference type="EMBL" id="JABRWM010000005">
    <property type="protein sequence ID" value="NRF18341.1"/>
    <property type="molecule type" value="Genomic_DNA"/>
</dbReference>
<evidence type="ECO:0000256" key="5">
    <source>
        <dbReference type="ARBA" id="ARBA00022824"/>
    </source>
</evidence>
<keyword evidence="12" id="KW-1133">Transmembrane helix</keyword>
<dbReference type="RefSeq" id="WP_172873327.1">
    <property type="nucleotide sequence ID" value="NZ_JABRWM010000005.1"/>
</dbReference>
<accession>A0AA44IY75</accession>
<dbReference type="EC" id="1.1.1.102" evidence="10"/>
<comment type="pathway">
    <text evidence="2">Lipid metabolism; sphingolipid metabolism.</text>
</comment>
<geneLocation type="plasmid" evidence="14">
    <name>unnamed5</name>
</geneLocation>
<evidence type="ECO:0000256" key="4">
    <source>
        <dbReference type="ARBA" id="ARBA00022741"/>
    </source>
</evidence>
<dbReference type="GO" id="GO:0000166">
    <property type="term" value="F:nucleotide binding"/>
    <property type="evidence" value="ECO:0007669"/>
    <property type="project" value="UniProtKB-KW"/>
</dbReference>
<dbReference type="GO" id="GO:0016020">
    <property type="term" value="C:membrane"/>
    <property type="evidence" value="ECO:0007669"/>
    <property type="project" value="GOC"/>
</dbReference>
<reference evidence="14" key="1">
    <citation type="submission" date="2019-07" db="EMBL/GenBank/DDBJ databases">
        <title>FDA dAtabase for Regulatory Grade micrObial Sequences (FDA-ARGOS): Supporting development and validation of Infectious Disease Dx tests.</title>
        <authorList>
            <person name="Bachman M."/>
            <person name="Young C."/>
            <person name="Tallon L."/>
            <person name="Sadzewicz L."/>
            <person name="Vavikolanu K."/>
            <person name="Mehta A."/>
            <person name="Aluvathingal J."/>
            <person name="Nadendla S."/>
            <person name="Nandy P."/>
            <person name="Geyer C."/>
            <person name="Yan Y."/>
            <person name="Sichtig H."/>
        </authorList>
    </citation>
    <scope>NUCLEOTIDE SEQUENCE</scope>
    <source>
        <strain evidence="14">FDAARGOS_618</strain>
        <plasmid evidence="14">unnamed5</plasmid>
    </source>
</reference>
<dbReference type="SUPFAM" id="SSF51735">
    <property type="entry name" value="NAD(P)-binding Rossmann-fold domains"/>
    <property type="match status" value="1"/>
</dbReference>
<evidence type="ECO:0000313" key="14">
    <source>
        <dbReference type="EMBL" id="NRF18341.1"/>
    </source>
</evidence>
<keyword evidence="8" id="KW-0560">Oxidoreductase</keyword>
<sequence>MLHAIITGGSSGIGLEVARKFVNRGCCVSLIARRRALLEKARSDLVEGYPERHDLIRIACADVTDRPALSTAVTEAEAAFGPCDILVVSAGRVDPAFFEMQSPEVFDAQISLNLVGAANAARAVYAGMKARGRGKIVFISSGAAAIGLPGYSAYCASKTALKGFAEALQAEAQPFGVRITIAYPPDTDTPQYEEEMLHRPAEAKTITGILKPWPASKVAEKIINAVDRGVTDVHFGFALSMLALFGAFIKPVLYRRALRTGDRREAKRHE</sequence>
<evidence type="ECO:0000256" key="9">
    <source>
        <dbReference type="ARBA" id="ARBA00023098"/>
    </source>
</evidence>
<name>A0AA44IY75_9HYPH</name>
<keyword evidence="5" id="KW-0256">Endoplasmic reticulum</keyword>